<comment type="cofactor">
    <cofactor evidence="1">
        <name>Mg(2+)</name>
        <dbReference type="ChEBI" id="CHEBI:18420"/>
    </cofactor>
</comment>
<dbReference type="KEGG" id="llp:GH975_11340"/>
<dbReference type="AlphaFoldDB" id="A0A5Q2QDA6"/>
<dbReference type="CDD" id="cd01949">
    <property type="entry name" value="GGDEF"/>
    <property type="match status" value="1"/>
</dbReference>
<dbReference type="SUPFAM" id="SSF55073">
    <property type="entry name" value="Nucleotide cyclase"/>
    <property type="match status" value="1"/>
</dbReference>
<proteinExistence type="predicted"/>
<organism evidence="4 5">
    <name type="scientific">Litorivicinus lipolyticus</name>
    <dbReference type="NCBI Taxonomy" id="418701"/>
    <lineage>
        <taxon>Bacteria</taxon>
        <taxon>Pseudomonadati</taxon>
        <taxon>Pseudomonadota</taxon>
        <taxon>Gammaproteobacteria</taxon>
        <taxon>Oceanospirillales</taxon>
        <taxon>Litorivicinaceae</taxon>
        <taxon>Litorivicinus</taxon>
    </lineage>
</organism>
<dbReference type="InterPro" id="IPR043128">
    <property type="entry name" value="Rev_trsase/Diguanyl_cyclase"/>
</dbReference>
<dbReference type="PROSITE" id="PS50887">
    <property type="entry name" value="GGDEF"/>
    <property type="match status" value="1"/>
</dbReference>
<dbReference type="OrthoDB" id="73375at2"/>
<dbReference type="Proteomes" id="UP000388235">
    <property type="component" value="Chromosome"/>
</dbReference>
<dbReference type="NCBIfam" id="TIGR00254">
    <property type="entry name" value="GGDEF"/>
    <property type="match status" value="1"/>
</dbReference>
<feature type="domain" description="GGDEF" evidence="3">
    <location>
        <begin position="86"/>
        <end position="218"/>
    </location>
</feature>
<protein>
    <submittedName>
        <fullName evidence="4">Diguanylate cyclase</fullName>
    </submittedName>
</protein>
<evidence type="ECO:0000256" key="1">
    <source>
        <dbReference type="ARBA" id="ARBA00001946"/>
    </source>
</evidence>
<dbReference type="FunFam" id="3.30.70.270:FF:000001">
    <property type="entry name" value="Diguanylate cyclase domain protein"/>
    <property type="match status" value="1"/>
</dbReference>
<dbReference type="RefSeq" id="WP_153714627.1">
    <property type="nucleotide sequence ID" value="NZ_CP045871.1"/>
</dbReference>
<accession>A0A5Q2QDA6</accession>
<dbReference type="InterPro" id="IPR052163">
    <property type="entry name" value="DGC-Regulatory_Protein"/>
</dbReference>
<feature type="coiled-coil region" evidence="2">
    <location>
        <begin position="2"/>
        <end position="32"/>
    </location>
</feature>
<dbReference type="Pfam" id="PF00990">
    <property type="entry name" value="GGDEF"/>
    <property type="match status" value="1"/>
</dbReference>
<dbReference type="EMBL" id="CP045871">
    <property type="protein sequence ID" value="QGG81124.1"/>
    <property type="molecule type" value="Genomic_DNA"/>
</dbReference>
<evidence type="ECO:0000256" key="2">
    <source>
        <dbReference type="SAM" id="Coils"/>
    </source>
</evidence>
<dbReference type="InterPro" id="IPR000160">
    <property type="entry name" value="GGDEF_dom"/>
</dbReference>
<dbReference type="Gene3D" id="3.30.70.270">
    <property type="match status" value="1"/>
</dbReference>
<dbReference type="InterPro" id="IPR029787">
    <property type="entry name" value="Nucleotide_cyclase"/>
</dbReference>
<sequence length="228" mass="25306">MSDEQAKQIARLERKLLRVEAARNEAEQLLESKTLALYTALRDAESARDQLYAQANSDPLTGLANRRQLEHTFEQLFALNIRDAGIAIGLLLIDLDGFKPINDNYGHEVGDWVLHQIGQRLTVAARATDCVARIGGDEFVILCTQIRGPGDLHTVAERVRREIMKPVRVEDRSSILSASIGYAMGSRSSTLGQLLREADTAMYHAKRTGKNRATAYGDVPVIDTHLIQ</sequence>
<reference evidence="4 5" key="1">
    <citation type="submission" date="2019-11" db="EMBL/GenBank/DDBJ databases">
        <authorList>
            <person name="Khan S.A."/>
            <person name="Jeon C.O."/>
            <person name="Chun B.H."/>
        </authorList>
    </citation>
    <scope>NUCLEOTIDE SEQUENCE [LARGE SCALE GENOMIC DNA]</scope>
    <source>
        <strain evidence="4 5">IMCC 1097</strain>
    </source>
</reference>
<dbReference type="PANTHER" id="PTHR46663:SF2">
    <property type="entry name" value="GGDEF DOMAIN-CONTAINING PROTEIN"/>
    <property type="match status" value="1"/>
</dbReference>
<keyword evidence="2" id="KW-0175">Coiled coil</keyword>
<evidence type="ECO:0000313" key="5">
    <source>
        <dbReference type="Proteomes" id="UP000388235"/>
    </source>
</evidence>
<dbReference type="PANTHER" id="PTHR46663">
    <property type="entry name" value="DIGUANYLATE CYCLASE DGCT-RELATED"/>
    <property type="match status" value="1"/>
</dbReference>
<dbReference type="SMART" id="SM00267">
    <property type="entry name" value="GGDEF"/>
    <property type="match status" value="1"/>
</dbReference>
<name>A0A5Q2QDA6_9GAMM</name>
<keyword evidence="5" id="KW-1185">Reference proteome</keyword>
<evidence type="ECO:0000259" key="3">
    <source>
        <dbReference type="PROSITE" id="PS50887"/>
    </source>
</evidence>
<gene>
    <name evidence="4" type="ORF">GH975_11340</name>
</gene>
<dbReference type="GO" id="GO:0003824">
    <property type="term" value="F:catalytic activity"/>
    <property type="evidence" value="ECO:0007669"/>
    <property type="project" value="UniProtKB-ARBA"/>
</dbReference>
<evidence type="ECO:0000313" key="4">
    <source>
        <dbReference type="EMBL" id="QGG81124.1"/>
    </source>
</evidence>